<proteinExistence type="predicted"/>
<dbReference type="EMBL" id="KB468124">
    <property type="protein sequence ID" value="PCH42567.1"/>
    <property type="molecule type" value="Genomic_DNA"/>
</dbReference>
<dbReference type="InterPro" id="IPR059179">
    <property type="entry name" value="MLKL-like_MCAfunc"/>
</dbReference>
<protein>
    <submittedName>
        <fullName evidence="2">Uncharacterized protein</fullName>
    </submittedName>
</protein>
<evidence type="ECO:0000313" key="2">
    <source>
        <dbReference type="EMBL" id="PCH42567.1"/>
    </source>
</evidence>
<sequence length="141" mass="16442">MVKNTVEQIYGSIEGHPNSSNEKLERDLKTLRETYLRIERKIEKQLKQKWYNQALERDAMSRILDKCTREFDNAQQVFLVNSAIDLRQQVVAIVARIDGRRLQVLKCSSIRRLAGTYNLPFLHIGNDIRPTSPRTQYPARG</sequence>
<reference evidence="2 3" key="1">
    <citation type="journal article" date="2012" name="Science">
        <title>The Paleozoic origin of enzymatic lignin decomposition reconstructed from 31 fungal genomes.</title>
        <authorList>
            <person name="Floudas D."/>
            <person name="Binder M."/>
            <person name="Riley R."/>
            <person name="Barry K."/>
            <person name="Blanchette R.A."/>
            <person name="Henrissat B."/>
            <person name="Martinez A.T."/>
            <person name="Otillar R."/>
            <person name="Spatafora J.W."/>
            <person name="Yadav J.S."/>
            <person name="Aerts A."/>
            <person name="Benoit I."/>
            <person name="Boyd A."/>
            <person name="Carlson A."/>
            <person name="Copeland A."/>
            <person name="Coutinho P.M."/>
            <person name="de Vries R.P."/>
            <person name="Ferreira P."/>
            <person name="Findley K."/>
            <person name="Foster B."/>
            <person name="Gaskell J."/>
            <person name="Glotzer D."/>
            <person name="Gorecki P."/>
            <person name="Heitman J."/>
            <person name="Hesse C."/>
            <person name="Hori C."/>
            <person name="Igarashi K."/>
            <person name="Jurgens J.A."/>
            <person name="Kallen N."/>
            <person name="Kersten P."/>
            <person name="Kohler A."/>
            <person name="Kuees U."/>
            <person name="Kumar T.K.A."/>
            <person name="Kuo A."/>
            <person name="LaButti K."/>
            <person name="Larrondo L.F."/>
            <person name="Lindquist E."/>
            <person name="Ling A."/>
            <person name="Lombard V."/>
            <person name="Lucas S."/>
            <person name="Lundell T."/>
            <person name="Martin R."/>
            <person name="McLaughlin D.J."/>
            <person name="Morgenstern I."/>
            <person name="Morin E."/>
            <person name="Murat C."/>
            <person name="Nagy L.G."/>
            <person name="Nolan M."/>
            <person name="Ohm R.A."/>
            <person name="Patyshakuliyeva A."/>
            <person name="Rokas A."/>
            <person name="Ruiz-Duenas F.J."/>
            <person name="Sabat G."/>
            <person name="Salamov A."/>
            <person name="Samejima M."/>
            <person name="Schmutz J."/>
            <person name="Slot J.C."/>
            <person name="St John F."/>
            <person name="Stenlid J."/>
            <person name="Sun H."/>
            <person name="Sun S."/>
            <person name="Syed K."/>
            <person name="Tsang A."/>
            <person name="Wiebenga A."/>
            <person name="Young D."/>
            <person name="Pisabarro A."/>
            <person name="Eastwood D.C."/>
            <person name="Martin F."/>
            <person name="Cullen D."/>
            <person name="Grigoriev I.V."/>
            <person name="Hibbett D.S."/>
        </authorList>
    </citation>
    <scope>NUCLEOTIDE SEQUENCE [LARGE SCALE GENOMIC DNA]</scope>
    <source>
        <strain evidence="2 3">MD-104</strain>
    </source>
</reference>
<dbReference type="AlphaFoldDB" id="A0A2H3K2E8"/>
<dbReference type="Proteomes" id="UP000218811">
    <property type="component" value="Unassembled WGS sequence"/>
</dbReference>
<evidence type="ECO:0000313" key="3">
    <source>
        <dbReference type="Proteomes" id="UP000218811"/>
    </source>
</evidence>
<keyword evidence="3" id="KW-1185">Reference proteome</keyword>
<gene>
    <name evidence="2" type="ORF">WOLCODRAFT_17821</name>
</gene>
<keyword evidence="1" id="KW-0175">Coiled coil</keyword>
<name>A0A2H3K2E8_WOLCO</name>
<accession>A0A2H3K2E8</accession>
<evidence type="ECO:0000256" key="1">
    <source>
        <dbReference type="SAM" id="Coils"/>
    </source>
</evidence>
<organism evidence="2 3">
    <name type="scientific">Wolfiporia cocos (strain MD-104)</name>
    <name type="common">Brown rot fungus</name>
    <dbReference type="NCBI Taxonomy" id="742152"/>
    <lineage>
        <taxon>Eukaryota</taxon>
        <taxon>Fungi</taxon>
        <taxon>Dikarya</taxon>
        <taxon>Basidiomycota</taxon>
        <taxon>Agaricomycotina</taxon>
        <taxon>Agaricomycetes</taxon>
        <taxon>Polyporales</taxon>
        <taxon>Phaeolaceae</taxon>
        <taxon>Wolfiporia</taxon>
    </lineage>
</organism>
<dbReference type="CDD" id="cd21037">
    <property type="entry name" value="MLKL_NTD"/>
    <property type="match status" value="1"/>
</dbReference>
<feature type="coiled-coil region" evidence="1">
    <location>
        <begin position="21"/>
        <end position="48"/>
    </location>
</feature>